<dbReference type="RefSeq" id="WP_068703506.1">
    <property type="nucleotide sequence ID" value="NZ_MAKX01000001.1"/>
</dbReference>
<proteinExistence type="predicted"/>
<dbReference type="EMBL" id="MAKX01000001">
    <property type="protein sequence ID" value="OCK44288.1"/>
    <property type="molecule type" value="Genomic_DNA"/>
</dbReference>
<dbReference type="OrthoDB" id="1357763at2"/>
<sequence>MENKNLLTMKQPALGKKIFELRKQKGLTQEELVEKCNINVRTIQRIEAGETTPRSFTIKVILEALDTNIDESFLNDVEINSQDKKVLNLAWFFGVVYFVFGFIEAIADVFQFTKGTAIFNNFLYTGVKAVSALTFVFFFRGFLKIAKLYSHKLLKIIVLIFMVTYVLFAIYDVFLVNLSDEIIAISIVVKLLVFGIVQIIFGISLLQLKQQLGTLIQVNGIVEIVTGICLTTVILATLGLFLLIPTIIIEVIVLYKLAKK</sequence>
<feature type="domain" description="HTH cro/C1-type" evidence="2">
    <location>
        <begin position="20"/>
        <end position="72"/>
    </location>
</feature>
<dbReference type="STRING" id="447689.BA195_06290"/>
<dbReference type="SMART" id="SM00530">
    <property type="entry name" value="HTH_XRE"/>
    <property type="match status" value="1"/>
</dbReference>
<feature type="transmembrane region" description="Helical" evidence="1">
    <location>
        <begin position="89"/>
        <end position="110"/>
    </location>
</feature>
<dbReference type="AlphaFoldDB" id="A0A1B9Y386"/>
<dbReference type="Pfam" id="PF01381">
    <property type="entry name" value="HTH_3"/>
    <property type="match status" value="1"/>
</dbReference>
<organism evidence="3 4">
    <name type="scientific">Tenacibaculum soleae</name>
    <dbReference type="NCBI Taxonomy" id="447689"/>
    <lineage>
        <taxon>Bacteria</taxon>
        <taxon>Pseudomonadati</taxon>
        <taxon>Bacteroidota</taxon>
        <taxon>Flavobacteriia</taxon>
        <taxon>Flavobacteriales</taxon>
        <taxon>Flavobacteriaceae</taxon>
        <taxon>Tenacibaculum</taxon>
    </lineage>
</organism>
<evidence type="ECO:0000313" key="3">
    <source>
        <dbReference type="EMBL" id="OCK44288.1"/>
    </source>
</evidence>
<evidence type="ECO:0000259" key="2">
    <source>
        <dbReference type="PROSITE" id="PS50943"/>
    </source>
</evidence>
<feature type="transmembrane region" description="Helical" evidence="1">
    <location>
        <begin position="154"/>
        <end position="176"/>
    </location>
</feature>
<reference evidence="3 4" key="1">
    <citation type="submission" date="2016-06" db="EMBL/GenBank/DDBJ databases">
        <title>Draft Genome Sequence of Tenacibaculum soleae UCD-KL19.</title>
        <authorList>
            <person name="Eisen J.A."/>
            <person name="Coil D.A."/>
            <person name="Lujan K.M."/>
        </authorList>
    </citation>
    <scope>NUCLEOTIDE SEQUENCE [LARGE SCALE GENOMIC DNA]</scope>
    <source>
        <strain evidence="3 4">UCD-KL19</strain>
    </source>
</reference>
<dbReference type="PROSITE" id="PS50943">
    <property type="entry name" value="HTH_CROC1"/>
    <property type="match status" value="1"/>
</dbReference>
<accession>A0A1B9Y386</accession>
<comment type="caution">
    <text evidence="3">The sequence shown here is derived from an EMBL/GenBank/DDBJ whole genome shotgun (WGS) entry which is preliminary data.</text>
</comment>
<feature type="transmembrane region" description="Helical" evidence="1">
    <location>
        <begin position="240"/>
        <end position="258"/>
    </location>
</feature>
<keyword evidence="1" id="KW-1133">Transmembrane helix</keyword>
<keyword evidence="4" id="KW-1185">Reference proteome</keyword>
<dbReference type="Gene3D" id="1.10.260.40">
    <property type="entry name" value="lambda repressor-like DNA-binding domains"/>
    <property type="match status" value="1"/>
</dbReference>
<evidence type="ECO:0000313" key="4">
    <source>
        <dbReference type="Proteomes" id="UP000093186"/>
    </source>
</evidence>
<gene>
    <name evidence="3" type="ORF">BA195_06290</name>
</gene>
<feature type="transmembrane region" description="Helical" evidence="1">
    <location>
        <begin position="215"/>
        <end position="234"/>
    </location>
</feature>
<dbReference type="SUPFAM" id="SSF47413">
    <property type="entry name" value="lambda repressor-like DNA-binding domains"/>
    <property type="match status" value="1"/>
</dbReference>
<name>A0A1B9Y386_9FLAO</name>
<dbReference type="InterPro" id="IPR001387">
    <property type="entry name" value="Cro/C1-type_HTH"/>
</dbReference>
<keyword evidence="1" id="KW-0472">Membrane</keyword>
<dbReference type="Proteomes" id="UP000093186">
    <property type="component" value="Unassembled WGS sequence"/>
</dbReference>
<dbReference type="GO" id="GO:0003677">
    <property type="term" value="F:DNA binding"/>
    <property type="evidence" value="ECO:0007669"/>
    <property type="project" value="InterPro"/>
</dbReference>
<feature type="transmembrane region" description="Helical" evidence="1">
    <location>
        <begin position="182"/>
        <end position="203"/>
    </location>
</feature>
<protein>
    <recommendedName>
        <fullName evidence="2">HTH cro/C1-type domain-containing protein</fullName>
    </recommendedName>
</protein>
<dbReference type="InterPro" id="IPR010982">
    <property type="entry name" value="Lambda_DNA-bd_dom_sf"/>
</dbReference>
<feature type="transmembrane region" description="Helical" evidence="1">
    <location>
        <begin position="122"/>
        <end position="142"/>
    </location>
</feature>
<dbReference type="CDD" id="cd00093">
    <property type="entry name" value="HTH_XRE"/>
    <property type="match status" value="1"/>
</dbReference>
<evidence type="ECO:0000256" key="1">
    <source>
        <dbReference type="SAM" id="Phobius"/>
    </source>
</evidence>
<keyword evidence="1" id="KW-0812">Transmembrane</keyword>